<dbReference type="InterPro" id="IPR052048">
    <property type="entry name" value="ST_Response_Regulator"/>
</dbReference>
<organism evidence="3 4">
    <name type="scientific">Piscinibacter terrae</name>
    <dbReference type="NCBI Taxonomy" id="2496871"/>
    <lineage>
        <taxon>Bacteria</taxon>
        <taxon>Pseudomonadati</taxon>
        <taxon>Pseudomonadota</taxon>
        <taxon>Betaproteobacteria</taxon>
        <taxon>Burkholderiales</taxon>
        <taxon>Sphaerotilaceae</taxon>
        <taxon>Piscinibacter</taxon>
    </lineage>
</organism>
<dbReference type="Gene3D" id="1.25.40.10">
    <property type="entry name" value="Tetratricopeptide repeat domain"/>
    <property type="match status" value="2"/>
</dbReference>
<dbReference type="SUPFAM" id="SSF52172">
    <property type="entry name" value="CheY-like"/>
    <property type="match status" value="1"/>
</dbReference>
<dbReference type="Gene3D" id="3.40.50.2300">
    <property type="match status" value="1"/>
</dbReference>
<reference evidence="3 4" key="1">
    <citation type="submission" date="2018-08" db="EMBL/GenBank/DDBJ databases">
        <authorList>
            <person name="Khan S.A."/>
            <person name="Jeon C.O."/>
            <person name="Chun B.H."/>
            <person name="Jeong S.E."/>
        </authorList>
    </citation>
    <scope>NUCLEOTIDE SEQUENCE [LARGE SCALE GENOMIC DNA]</scope>
    <source>
        <strain evidence="3 4">S-16</strain>
    </source>
</reference>
<keyword evidence="4" id="KW-1185">Reference proteome</keyword>
<comment type="caution">
    <text evidence="3">The sequence shown here is derived from an EMBL/GenBank/DDBJ whole genome shotgun (WGS) entry which is preliminary data.</text>
</comment>
<dbReference type="GO" id="GO:0000160">
    <property type="term" value="P:phosphorelay signal transduction system"/>
    <property type="evidence" value="ECO:0007669"/>
    <property type="project" value="InterPro"/>
</dbReference>
<dbReference type="Pfam" id="PF00072">
    <property type="entry name" value="Response_reg"/>
    <property type="match status" value="1"/>
</dbReference>
<dbReference type="InterPro" id="IPR011990">
    <property type="entry name" value="TPR-like_helical_dom_sf"/>
</dbReference>
<dbReference type="Pfam" id="PF13432">
    <property type="entry name" value="TPR_16"/>
    <property type="match status" value="1"/>
</dbReference>
<evidence type="ECO:0000313" key="4">
    <source>
        <dbReference type="Proteomes" id="UP000267464"/>
    </source>
</evidence>
<dbReference type="AlphaFoldDB" id="A0A3N7JV46"/>
<dbReference type="PANTHER" id="PTHR43228">
    <property type="entry name" value="TWO-COMPONENT RESPONSE REGULATOR"/>
    <property type="match status" value="1"/>
</dbReference>
<evidence type="ECO:0000313" key="3">
    <source>
        <dbReference type="EMBL" id="RQP22785.1"/>
    </source>
</evidence>
<gene>
    <name evidence="3" type="ORF">DZC73_21050</name>
</gene>
<proteinExistence type="predicted"/>
<dbReference type="SMART" id="SM00448">
    <property type="entry name" value="REC"/>
    <property type="match status" value="1"/>
</dbReference>
<dbReference type="EMBL" id="QUSW01000006">
    <property type="protein sequence ID" value="RQP22785.1"/>
    <property type="molecule type" value="Genomic_DNA"/>
</dbReference>
<evidence type="ECO:0000256" key="1">
    <source>
        <dbReference type="PROSITE-ProRule" id="PRU00169"/>
    </source>
</evidence>
<name>A0A3N7JV46_9BURK</name>
<dbReference type="InterPro" id="IPR001789">
    <property type="entry name" value="Sig_transdc_resp-reg_receiver"/>
</dbReference>
<sequence>MKAPATRPVSSFKVLVIDDQQQMRQIIRESLYRLGIRNVVMAGNAKEAVKAMQLENVDVVLSDYNLGEGTDGQQLLELARSTNVLNPTAPWIFITANSLRTDVLSAGDFIPDGYIVKPFTDQLLARYIETLSARKAALAPLLHAIDAKKWDEVLKVAAGFIERRDSLSVEGLKQKANAFMKLGRFDEAQATYGQVLALNSELPWAVLGNANALRALGRIDEARQSLEGLIETHADYAAAYDALLEIAEEQGDQEAALETARAVAEVVPNARRKFRLGAVALDAGKADVAVKALEAAVAKNKGSVTRSHEENVLLAQAHLDNGDAKKALAVATDAAKQYADHPVAQVLTKAVCAQVHQHTGNVEEAKKLMTEVERGLQVTPLPDANKLLVAKSALATGRLELGQGLIEAVARANTDKPLVLNAALRAAQGTPVEAACQDIVAKAGAEVQQVLQDLQAAKRNADFVKAIELGESALAVSPSNFHIQIELCTLYLVAIGRVAGGAEHAARAQDLLQELDSKHPNHTRVAAARKFYRERVAASGALQ</sequence>
<reference evidence="3 4" key="2">
    <citation type="submission" date="2018-12" db="EMBL/GenBank/DDBJ databases">
        <title>Rhizobacter gummiphilus sp. nov., a rubber-degrading bacterium isolated from the soil of a botanical garden in Japan.</title>
        <authorList>
            <person name="Shunsuke S.S."/>
        </authorList>
    </citation>
    <scope>NUCLEOTIDE SEQUENCE [LARGE SCALE GENOMIC DNA]</scope>
    <source>
        <strain evidence="3 4">S-16</strain>
    </source>
</reference>
<protein>
    <submittedName>
        <fullName evidence="3">Response regulator</fullName>
    </submittedName>
</protein>
<dbReference type="PROSITE" id="PS50110">
    <property type="entry name" value="RESPONSE_REGULATORY"/>
    <property type="match status" value="1"/>
</dbReference>
<dbReference type="RefSeq" id="WP_124542357.1">
    <property type="nucleotide sequence ID" value="NZ_QUSW01000006.1"/>
</dbReference>
<dbReference type="InterPro" id="IPR019734">
    <property type="entry name" value="TPR_rpt"/>
</dbReference>
<dbReference type="SMART" id="SM00028">
    <property type="entry name" value="TPR"/>
    <property type="match status" value="3"/>
</dbReference>
<feature type="domain" description="Response regulatory" evidence="2">
    <location>
        <begin position="13"/>
        <end position="132"/>
    </location>
</feature>
<dbReference type="PANTHER" id="PTHR43228:SF1">
    <property type="entry name" value="TWO-COMPONENT RESPONSE REGULATOR ARR22"/>
    <property type="match status" value="1"/>
</dbReference>
<dbReference type="Pfam" id="PF14559">
    <property type="entry name" value="TPR_19"/>
    <property type="match status" value="1"/>
</dbReference>
<dbReference type="Proteomes" id="UP000267464">
    <property type="component" value="Unassembled WGS sequence"/>
</dbReference>
<keyword evidence="1" id="KW-0597">Phosphoprotein</keyword>
<dbReference type="SUPFAM" id="SSF48452">
    <property type="entry name" value="TPR-like"/>
    <property type="match status" value="2"/>
</dbReference>
<dbReference type="InterPro" id="IPR011006">
    <property type="entry name" value="CheY-like_superfamily"/>
</dbReference>
<dbReference type="OrthoDB" id="7298659at2"/>
<accession>A0A3N7JV46</accession>
<feature type="modified residue" description="4-aspartylphosphate" evidence="1">
    <location>
        <position position="63"/>
    </location>
</feature>
<evidence type="ECO:0000259" key="2">
    <source>
        <dbReference type="PROSITE" id="PS50110"/>
    </source>
</evidence>